<feature type="compositionally biased region" description="Polar residues" evidence="1">
    <location>
        <begin position="110"/>
        <end position="122"/>
    </location>
</feature>
<sequence length="308" mass="33382">MRLQYARLKVEHGWQKQNLNEVENLYFHNSHLRGSKPYPVPTVVTAQPQPPPFPPPEVNFSQSRLSFRYGPTTSRNGSGILGTEPSVNQVSQDAPTSTERTQAAPIPDHPNSSINMDISVTITAPEGSSGPSVVQSKEDTPSLPTTSTSIPVGVTEHTTIMPDNPTVPPTNSMASMQDGQSSVDVPQSSNNYYPAVKPTRSRLNKPLTTSRTLPSLTAKDMYNFGSTSNLTYDSFWSSHSGSTTPKPVRGHLNTVVPGQYTPTFQVPGDFTSAFQDLSRRPGLTFAPVFTATTTPINFEIPRNPGGPT</sequence>
<dbReference type="AlphaFoldDB" id="A0A9P5Z986"/>
<evidence type="ECO:0000256" key="1">
    <source>
        <dbReference type="SAM" id="MobiDB-lite"/>
    </source>
</evidence>
<name>A0A9P5Z986_9AGAR</name>
<dbReference type="EMBL" id="MU155174">
    <property type="protein sequence ID" value="KAF9481741.1"/>
    <property type="molecule type" value="Genomic_DNA"/>
</dbReference>
<accession>A0A9P5Z986</accession>
<feature type="compositionally biased region" description="Low complexity" evidence="1">
    <location>
        <begin position="141"/>
        <end position="150"/>
    </location>
</feature>
<reference evidence="2" key="1">
    <citation type="submission" date="2020-11" db="EMBL/GenBank/DDBJ databases">
        <authorList>
            <consortium name="DOE Joint Genome Institute"/>
            <person name="Ahrendt S."/>
            <person name="Riley R."/>
            <person name="Andreopoulos W."/>
            <person name="Labutti K."/>
            <person name="Pangilinan J."/>
            <person name="Ruiz-Duenas F.J."/>
            <person name="Barrasa J.M."/>
            <person name="Sanchez-Garcia M."/>
            <person name="Camarero S."/>
            <person name="Miyauchi S."/>
            <person name="Serrano A."/>
            <person name="Linde D."/>
            <person name="Babiker R."/>
            <person name="Drula E."/>
            <person name="Ayuso-Fernandez I."/>
            <person name="Pacheco R."/>
            <person name="Padilla G."/>
            <person name="Ferreira P."/>
            <person name="Barriuso J."/>
            <person name="Kellner H."/>
            <person name="Castanera R."/>
            <person name="Alfaro M."/>
            <person name="Ramirez L."/>
            <person name="Pisabarro A.G."/>
            <person name="Kuo A."/>
            <person name="Tritt A."/>
            <person name="Lipzen A."/>
            <person name="He G."/>
            <person name="Yan M."/>
            <person name="Ng V."/>
            <person name="Cullen D."/>
            <person name="Martin F."/>
            <person name="Rosso M.-N."/>
            <person name="Henrissat B."/>
            <person name="Hibbett D."/>
            <person name="Martinez A.T."/>
            <person name="Grigoriev I.V."/>
        </authorList>
    </citation>
    <scope>NUCLEOTIDE SEQUENCE</scope>
    <source>
        <strain evidence="2">CIRM-BRFM 674</strain>
    </source>
</reference>
<feature type="compositionally biased region" description="Polar residues" evidence="1">
    <location>
        <begin position="85"/>
        <end position="101"/>
    </location>
</feature>
<evidence type="ECO:0000313" key="2">
    <source>
        <dbReference type="EMBL" id="KAF9481741.1"/>
    </source>
</evidence>
<evidence type="ECO:0000313" key="3">
    <source>
        <dbReference type="Proteomes" id="UP000807469"/>
    </source>
</evidence>
<gene>
    <name evidence="2" type="ORF">BDN70DRAFT_505629</name>
</gene>
<dbReference type="OrthoDB" id="2359117at2759"/>
<feature type="region of interest" description="Disordered" evidence="1">
    <location>
        <begin position="68"/>
        <end position="150"/>
    </location>
</feature>
<protein>
    <submittedName>
        <fullName evidence="2">Uncharacterized protein</fullName>
    </submittedName>
</protein>
<proteinExistence type="predicted"/>
<comment type="caution">
    <text evidence="2">The sequence shown here is derived from an EMBL/GenBank/DDBJ whole genome shotgun (WGS) entry which is preliminary data.</text>
</comment>
<organism evidence="2 3">
    <name type="scientific">Pholiota conissans</name>
    <dbReference type="NCBI Taxonomy" id="109636"/>
    <lineage>
        <taxon>Eukaryota</taxon>
        <taxon>Fungi</taxon>
        <taxon>Dikarya</taxon>
        <taxon>Basidiomycota</taxon>
        <taxon>Agaricomycotina</taxon>
        <taxon>Agaricomycetes</taxon>
        <taxon>Agaricomycetidae</taxon>
        <taxon>Agaricales</taxon>
        <taxon>Agaricineae</taxon>
        <taxon>Strophariaceae</taxon>
        <taxon>Pholiota</taxon>
    </lineage>
</organism>
<feature type="compositionally biased region" description="Polar residues" evidence="1">
    <location>
        <begin position="68"/>
        <end position="77"/>
    </location>
</feature>
<dbReference type="Proteomes" id="UP000807469">
    <property type="component" value="Unassembled WGS sequence"/>
</dbReference>
<keyword evidence="3" id="KW-1185">Reference proteome</keyword>